<sequence length="321" mass="35580">MTALVAEVDGALAESEEQLTAVCVCDCDKFPSAKSFLQSRPAGVYTCARAKASVALDSDLSTLLVEWSFHLQRLSAGLTTMDSNFNTDKLMVDKLKMATRRLAIMVLTQWRAIETVDGMLSVLWCPSPDSDEYSVAVHVCPMLTPTCLASTVLVYGEGRTNARCKHSQWIEDRIPLEKHMIQVEETRGEPIHEVLLSRAGPGGDRLLLEGLITNFFIVKEGKLYTADEGVLQGSTRELVLKACYDLLIPVVLEAPKLSELDSWQAAFVTSAVRVVVDVTCLLYEVDDDEGKALQETFIPSDTSGFTQRIRDQIFAMRMYLD</sequence>
<gene>
    <name evidence="1" type="ORF">PHMEG_00023904</name>
</gene>
<evidence type="ECO:0000313" key="2">
    <source>
        <dbReference type="Proteomes" id="UP000198211"/>
    </source>
</evidence>
<evidence type="ECO:0000313" key="1">
    <source>
        <dbReference type="EMBL" id="OWZ04225.1"/>
    </source>
</evidence>
<organism evidence="1 2">
    <name type="scientific">Phytophthora megakarya</name>
    <dbReference type="NCBI Taxonomy" id="4795"/>
    <lineage>
        <taxon>Eukaryota</taxon>
        <taxon>Sar</taxon>
        <taxon>Stramenopiles</taxon>
        <taxon>Oomycota</taxon>
        <taxon>Peronosporomycetes</taxon>
        <taxon>Peronosporales</taxon>
        <taxon>Peronosporaceae</taxon>
        <taxon>Phytophthora</taxon>
    </lineage>
</organism>
<dbReference type="SUPFAM" id="SSF56752">
    <property type="entry name" value="D-aminoacid aminotransferase-like PLP-dependent enzymes"/>
    <property type="match status" value="1"/>
</dbReference>
<accession>A0A225VFT1</accession>
<dbReference type="PANTHER" id="PTHR47703:SF2">
    <property type="entry name" value="D-AMINOACID AMINOTRANSFERASE-LIKE PLP-DEPENDENT ENZYMES SUPERFAMILY PROTEIN"/>
    <property type="match status" value="1"/>
</dbReference>
<dbReference type="EMBL" id="NBNE01005077">
    <property type="protein sequence ID" value="OWZ04225.1"/>
    <property type="molecule type" value="Genomic_DNA"/>
</dbReference>
<comment type="caution">
    <text evidence="1">The sequence shown here is derived from an EMBL/GenBank/DDBJ whole genome shotgun (WGS) entry which is preliminary data.</text>
</comment>
<protein>
    <submittedName>
        <fullName evidence="1">Thioredoxinlike protein</fullName>
    </submittedName>
</protein>
<dbReference type="PANTHER" id="PTHR47703">
    <property type="entry name" value="D-AMINOACID AMINOTRANSFERASE-LIKE PLP-DEPENDENT ENZYMES SUPERFAMILY PROTEIN"/>
    <property type="match status" value="1"/>
</dbReference>
<dbReference type="Pfam" id="PF01063">
    <property type="entry name" value="Aminotran_4"/>
    <property type="match status" value="1"/>
</dbReference>
<proteinExistence type="predicted"/>
<dbReference type="AlphaFoldDB" id="A0A225VFT1"/>
<name>A0A225VFT1_9STRA</name>
<dbReference type="OrthoDB" id="59470at2759"/>
<dbReference type="InterPro" id="IPR036038">
    <property type="entry name" value="Aminotransferase-like"/>
</dbReference>
<dbReference type="GO" id="GO:0003824">
    <property type="term" value="F:catalytic activity"/>
    <property type="evidence" value="ECO:0007669"/>
    <property type="project" value="InterPro"/>
</dbReference>
<dbReference type="InterPro" id="IPR001544">
    <property type="entry name" value="Aminotrans_IV"/>
</dbReference>
<dbReference type="Gene3D" id="3.20.10.10">
    <property type="entry name" value="D-amino Acid Aminotransferase, subunit A, domain 2"/>
    <property type="match status" value="1"/>
</dbReference>
<keyword evidence="2" id="KW-1185">Reference proteome</keyword>
<dbReference type="Proteomes" id="UP000198211">
    <property type="component" value="Unassembled WGS sequence"/>
</dbReference>
<dbReference type="InterPro" id="IPR043132">
    <property type="entry name" value="BCAT-like_C"/>
</dbReference>
<reference evidence="2" key="1">
    <citation type="submission" date="2017-03" db="EMBL/GenBank/DDBJ databases">
        <title>Phytopthora megakarya and P. palmivora, two closely related causual agents of cacao black pod achieved similar genome size and gene model numbers by different mechanisms.</title>
        <authorList>
            <person name="Ali S."/>
            <person name="Shao J."/>
            <person name="Larry D.J."/>
            <person name="Kronmiller B."/>
            <person name="Shen D."/>
            <person name="Strem M.D."/>
            <person name="Melnick R.L."/>
            <person name="Guiltinan M.J."/>
            <person name="Tyler B.M."/>
            <person name="Meinhardt L.W."/>
            <person name="Bailey B.A."/>
        </authorList>
    </citation>
    <scope>NUCLEOTIDE SEQUENCE [LARGE SCALE GENOMIC DNA]</scope>
    <source>
        <strain evidence="2">zdho120</strain>
    </source>
</reference>